<keyword evidence="4" id="KW-1185">Reference proteome</keyword>
<dbReference type="AlphaFoldDB" id="A0AAV0J621"/>
<protein>
    <recommendedName>
        <fullName evidence="5">Secreted protein</fullName>
    </recommendedName>
</protein>
<feature type="signal peptide" evidence="2">
    <location>
        <begin position="1"/>
        <end position="28"/>
    </location>
</feature>
<keyword evidence="2" id="KW-0732">Signal</keyword>
<sequence length="115" mass="12476">MLQSITMGKMSFFGVVLVVLLLLHPSRQGRRRGSDGGGGENVRVAKPRLPGDLRPEPQLCPGLQTRTFLRRRMPGFPPPLLLHQELLVMTNGAPCLPGRSPPSSVSCFPAVIRPG</sequence>
<organism evidence="3 4">
    <name type="scientific">Linum tenue</name>
    <dbReference type="NCBI Taxonomy" id="586396"/>
    <lineage>
        <taxon>Eukaryota</taxon>
        <taxon>Viridiplantae</taxon>
        <taxon>Streptophyta</taxon>
        <taxon>Embryophyta</taxon>
        <taxon>Tracheophyta</taxon>
        <taxon>Spermatophyta</taxon>
        <taxon>Magnoliopsida</taxon>
        <taxon>eudicotyledons</taxon>
        <taxon>Gunneridae</taxon>
        <taxon>Pentapetalae</taxon>
        <taxon>rosids</taxon>
        <taxon>fabids</taxon>
        <taxon>Malpighiales</taxon>
        <taxon>Linaceae</taxon>
        <taxon>Linum</taxon>
    </lineage>
</organism>
<evidence type="ECO:0000313" key="4">
    <source>
        <dbReference type="Proteomes" id="UP001154282"/>
    </source>
</evidence>
<evidence type="ECO:0008006" key="5">
    <source>
        <dbReference type="Google" id="ProtNLM"/>
    </source>
</evidence>
<reference evidence="3" key="1">
    <citation type="submission" date="2022-08" db="EMBL/GenBank/DDBJ databases">
        <authorList>
            <person name="Gutierrez-Valencia J."/>
        </authorList>
    </citation>
    <scope>NUCLEOTIDE SEQUENCE</scope>
</reference>
<evidence type="ECO:0000256" key="1">
    <source>
        <dbReference type="SAM" id="MobiDB-lite"/>
    </source>
</evidence>
<evidence type="ECO:0000313" key="3">
    <source>
        <dbReference type="EMBL" id="CAI0405294.1"/>
    </source>
</evidence>
<dbReference type="Proteomes" id="UP001154282">
    <property type="component" value="Unassembled WGS sequence"/>
</dbReference>
<proteinExistence type="predicted"/>
<gene>
    <name evidence="3" type="ORF">LITE_LOCUS12833</name>
</gene>
<name>A0AAV0J621_9ROSI</name>
<feature type="region of interest" description="Disordered" evidence="1">
    <location>
        <begin position="28"/>
        <end position="57"/>
    </location>
</feature>
<evidence type="ECO:0000256" key="2">
    <source>
        <dbReference type="SAM" id="SignalP"/>
    </source>
</evidence>
<dbReference type="EMBL" id="CAMGYJ010000004">
    <property type="protein sequence ID" value="CAI0405294.1"/>
    <property type="molecule type" value="Genomic_DNA"/>
</dbReference>
<accession>A0AAV0J621</accession>
<feature type="chain" id="PRO_5043494109" description="Secreted protein" evidence="2">
    <location>
        <begin position="29"/>
        <end position="115"/>
    </location>
</feature>
<comment type="caution">
    <text evidence="3">The sequence shown here is derived from an EMBL/GenBank/DDBJ whole genome shotgun (WGS) entry which is preliminary data.</text>
</comment>